<dbReference type="GO" id="GO:0050660">
    <property type="term" value="F:flavin adenine dinucleotide binding"/>
    <property type="evidence" value="ECO:0007669"/>
    <property type="project" value="TreeGrafter"/>
</dbReference>
<evidence type="ECO:0000256" key="6">
    <source>
        <dbReference type="SAM" id="MobiDB-lite"/>
    </source>
</evidence>
<evidence type="ECO:0000313" key="9">
    <source>
        <dbReference type="Proteomes" id="UP000188268"/>
    </source>
</evidence>
<dbReference type="AlphaFoldDB" id="A0A1R3JLA3"/>
<keyword evidence="2" id="KW-0285">Flavoprotein</keyword>
<dbReference type="InterPro" id="IPR023753">
    <property type="entry name" value="FAD/NAD-binding_dom"/>
</dbReference>
<dbReference type="InterPro" id="IPR036188">
    <property type="entry name" value="FAD/NAD-bd_sf"/>
</dbReference>
<protein>
    <submittedName>
        <fullName evidence="8">FAD-dependent pyridine nucleotide-disulfide oxidoreductase</fullName>
    </submittedName>
</protein>
<dbReference type="Proteomes" id="UP000188268">
    <property type="component" value="Unassembled WGS sequence"/>
</dbReference>
<dbReference type="GO" id="GO:0004174">
    <property type="term" value="F:electron-transferring-flavoprotein dehydrogenase activity"/>
    <property type="evidence" value="ECO:0007669"/>
    <property type="project" value="TreeGrafter"/>
</dbReference>
<dbReference type="PANTHER" id="PTHR43735:SF3">
    <property type="entry name" value="FERROPTOSIS SUPPRESSOR PROTEIN 1"/>
    <property type="match status" value="1"/>
</dbReference>
<dbReference type="OrthoDB" id="202203at2759"/>
<accession>A0A1R3JLA3</accession>
<dbReference type="OMA" id="QTEPWIN"/>
<evidence type="ECO:0000256" key="2">
    <source>
        <dbReference type="ARBA" id="ARBA00022630"/>
    </source>
</evidence>
<comment type="similarity">
    <text evidence="1">Belongs to the FAD-dependent oxidoreductase family.</text>
</comment>
<dbReference type="SUPFAM" id="SSF51905">
    <property type="entry name" value="FAD/NAD(P)-binding domain"/>
    <property type="match status" value="1"/>
</dbReference>
<comment type="caution">
    <text evidence="8">The sequence shown here is derived from an EMBL/GenBank/DDBJ whole genome shotgun (WGS) entry which is preliminary data.</text>
</comment>
<feature type="region of interest" description="Disordered" evidence="6">
    <location>
        <begin position="373"/>
        <end position="420"/>
    </location>
</feature>
<dbReference type="GO" id="GO:0005737">
    <property type="term" value="C:cytoplasm"/>
    <property type="evidence" value="ECO:0007669"/>
    <property type="project" value="TreeGrafter"/>
</dbReference>
<keyword evidence="3" id="KW-0274">FAD</keyword>
<dbReference type="EMBL" id="AWWV01007608">
    <property type="protein sequence ID" value="OMO95652.1"/>
    <property type="molecule type" value="Genomic_DNA"/>
</dbReference>
<dbReference type="PANTHER" id="PTHR43735">
    <property type="entry name" value="APOPTOSIS-INDUCING FACTOR 1"/>
    <property type="match status" value="1"/>
</dbReference>
<dbReference type="Gramene" id="OMO95652">
    <property type="protein sequence ID" value="OMO95652"/>
    <property type="gene ID" value="CCACVL1_05328"/>
</dbReference>
<dbReference type="Gene3D" id="3.50.50.100">
    <property type="match status" value="1"/>
</dbReference>
<evidence type="ECO:0000256" key="5">
    <source>
        <dbReference type="ARBA" id="ARBA00057036"/>
    </source>
</evidence>
<reference evidence="8 9" key="1">
    <citation type="submission" date="2013-09" db="EMBL/GenBank/DDBJ databases">
        <title>Corchorus capsularis genome sequencing.</title>
        <authorList>
            <person name="Alam M."/>
            <person name="Haque M.S."/>
            <person name="Islam M.S."/>
            <person name="Emdad E.M."/>
            <person name="Islam M.M."/>
            <person name="Ahmed B."/>
            <person name="Halim A."/>
            <person name="Hossen Q.M.M."/>
            <person name="Hossain M.Z."/>
            <person name="Ahmed R."/>
            <person name="Khan M.M."/>
            <person name="Islam R."/>
            <person name="Rashid M.M."/>
            <person name="Khan S.A."/>
            <person name="Rahman M.S."/>
            <person name="Alam M."/>
        </authorList>
    </citation>
    <scope>NUCLEOTIDE SEQUENCE [LARGE SCALE GENOMIC DNA]</scope>
    <source>
        <strain evidence="9">cv. CVL-1</strain>
        <tissue evidence="8">Whole seedling</tissue>
    </source>
</reference>
<feature type="compositionally biased region" description="Polar residues" evidence="6">
    <location>
        <begin position="373"/>
        <end position="384"/>
    </location>
</feature>
<proteinExistence type="inferred from homology"/>
<evidence type="ECO:0000256" key="4">
    <source>
        <dbReference type="ARBA" id="ARBA00023002"/>
    </source>
</evidence>
<keyword evidence="4" id="KW-0560">Oxidoreductase</keyword>
<gene>
    <name evidence="8" type="ORF">CCACVL1_05328</name>
</gene>
<evidence type="ECO:0000256" key="1">
    <source>
        <dbReference type="ARBA" id="ARBA00006442"/>
    </source>
</evidence>
<organism evidence="8 9">
    <name type="scientific">Corchorus capsularis</name>
    <name type="common">Jute</name>
    <dbReference type="NCBI Taxonomy" id="210143"/>
    <lineage>
        <taxon>Eukaryota</taxon>
        <taxon>Viridiplantae</taxon>
        <taxon>Streptophyta</taxon>
        <taxon>Embryophyta</taxon>
        <taxon>Tracheophyta</taxon>
        <taxon>Spermatophyta</taxon>
        <taxon>Magnoliopsida</taxon>
        <taxon>eudicotyledons</taxon>
        <taxon>Gunneridae</taxon>
        <taxon>Pentapetalae</taxon>
        <taxon>rosids</taxon>
        <taxon>malvids</taxon>
        <taxon>Malvales</taxon>
        <taxon>Malvaceae</taxon>
        <taxon>Grewioideae</taxon>
        <taxon>Apeibeae</taxon>
        <taxon>Corchorus</taxon>
    </lineage>
</organism>
<sequence length="420" mass="45612">MESGGDKRRVVIVGGGIAGSLLAKSIQFNADVTLIDPKEYLEIIWANLRNMVEPSFAERSVINHRDYLTNGLVVTSAAINITDTEVLTAEGRLIGYDYLVIATGHYDPVPKTKEERLNQYQAENQKIQSANSILIVGGGPTGVELAGEIATDFPEKKITLVHKGPRLLEFIGLKAGDKALRWLKSRNVEVKLEQEVDLKSIPDGTKVYQTSMGETIEADCRFLCAGKPLATSWLCETILKDNLDKRGRLMVDEYLRVKGHKNIFAIGDITDVPVLMSGGKESKMSTYEPGSAIAMVSLGRKDAIAQFPFTTIGGCVPGYVKSRDFSKSDKWGARVGLVLAGCFPGHATAAAAQSRKMLLQAELKENNEVMNMKSTSSLDGSKSISGHGENSVGWEMRTVPSGPDPLHHNGGSPKKPRVDP</sequence>
<dbReference type="PRINTS" id="PR00368">
    <property type="entry name" value="FADPNR"/>
</dbReference>
<keyword evidence="9" id="KW-1185">Reference proteome</keyword>
<dbReference type="STRING" id="210143.A0A1R3JLA3"/>
<dbReference type="Pfam" id="PF07992">
    <property type="entry name" value="Pyr_redox_2"/>
    <property type="match status" value="1"/>
</dbReference>
<feature type="domain" description="FAD/NAD(P)-binding" evidence="7">
    <location>
        <begin position="9"/>
        <end position="273"/>
    </location>
</feature>
<dbReference type="FunFam" id="3.50.50.100:FF:000006">
    <property type="entry name" value="apoptosis-inducing factor 2"/>
    <property type="match status" value="1"/>
</dbReference>
<evidence type="ECO:0000256" key="3">
    <source>
        <dbReference type="ARBA" id="ARBA00022827"/>
    </source>
</evidence>
<name>A0A1R3JLA3_COCAP</name>
<comment type="function">
    <text evidence="5">Putative FAD-dependent oxidoreductase.</text>
</comment>
<evidence type="ECO:0000313" key="8">
    <source>
        <dbReference type="EMBL" id="OMO95652.1"/>
    </source>
</evidence>
<evidence type="ECO:0000259" key="7">
    <source>
        <dbReference type="Pfam" id="PF07992"/>
    </source>
</evidence>